<dbReference type="Proteomes" id="UP001320702">
    <property type="component" value="Unassembled WGS sequence"/>
</dbReference>
<feature type="compositionally biased region" description="Low complexity" evidence="1">
    <location>
        <begin position="299"/>
        <end position="349"/>
    </location>
</feature>
<dbReference type="InterPro" id="IPR036513">
    <property type="entry name" value="STAS_dom_sf"/>
</dbReference>
<dbReference type="EMBL" id="JANAVZ010000004">
    <property type="protein sequence ID" value="MCT4332927.1"/>
    <property type="molecule type" value="Genomic_DNA"/>
</dbReference>
<proteinExistence type="predicted"/>
<sequence>MLNIQVDATRNVITARPEGTIPAAEFEAMGQTIDAYANDHDRMPGLVVHLKGLPHWQGLSAMKAHFDVVRKHAMVLPRVAIVTDRMGLAMLPNLADIFVRARVRHFDARQEDEAIAWAGSPEKEPEGYVLLDGYPDNVIAIRAVGEVTSRDYEDRLIPLVRKREAAHGSLRLLMQLGPDFENYTAGAMWDDARLGLTHWRSFARVAVVSDIGWITRGMKMFAPLMPGEVAVFPTDAMDAAKAWICEGGTEAAPPPEARADAAPQAGSQPAAAAPDRKPAPERPKPAPKAAAKTARKTPAKPAATPAAKSRAATGSASRKAGGASASGPAPEKAATAKAAAAPKSATPKSATRRKPAAKNAPQKPQTPDS</sequence>
<accession>A0ABT2K8Q9</accession>
<evidence type="ECO:0000256" key="1">
    <source>
        <dbReference type="SAM" id="MobiDB-lite"/>
    </source>
</evidence>
<protein>
    <submittedName>
        <fullName evidence="2">STAS/SEC14 domain-containing protein</fullName>
    </submittedName>
</protein>
<feature type="region of interest" description="Disordered" evidence="1">
    <location>
        <begin position="248"/>
        <end position="369"/>
    </location>
</feature>
<comment type="caution">
    <text evidence="2">The sequence shown here is derived from an EMBL/GenBank/DDBJ whole genome shotgun (WGS) entry which is preliminary data.</text>
</comment>
<dbReference type="RefSeq" id="WP_260276808.1">
    <property type="nucleotide sequence ID" value="NZ_JANAVZ010000004.1"/>
</dbReference>
<organism evidence="2 3">
    <name type="scientific">Paracoccus maritimus</name>
    <dbReference type="NCBI Taxonomy" id="2933292"/>
    <lineage>
        <taxon>Bacteria</taxon>
        <taxon>Pseudomonadati</taxon>
        <taxon>Pseudomonadota</taxon>
        <taxon>Alphaproteobacteria</taxon>
        <taxon>Rhodobacterales</taxon>
        <taxon>Paracoccaceae</taxon>
        <taxon>Paracoccus</taxon>
    </lineage>
</organism>
<dbReference type="SUPFAM" id="SSF52091">
    <property type="entry name" value="SpoIIaa-like"/>
    <property type="match status" value="2"/>
</dbReference>
<dbReference type="Gene3D" id="3.40.50.10600">
    <property type="entry name" value="SpoIIaa-like domains"/>
    <property type="match status" value="2"/>
</dbReference>
<feature type="compositionally biased region" description="Basic and acidic residues" evidence="1">
    <location>
        <begin position="274"/>
        <end position="284"/>
    </location>
</feature>
<evidence type="ECO:0000313" key="3">
    <source>
        <dbReference type="Proteomes" id="UP001320702"/>
    </source>
</evidence>
<feature type="compositionally biased region" description="Low complexity" evidence="1">
    <location>
        <begin position="260"/>
        <end position="273"/>
    </location>
</feature>
<dbReference type="Pfam" id="PF11964">
    <property type="entry name" value="SpoIIAA-like"/>
    <property type="match status" value="2"/>
</dbReference>
<name>A0ABT2K8Q9_9RHOB</name>
<gene>
    <name evidence="2" type="ORF">MU516_08595</name>
</gene>
<dbReference type="InterPro" id="IPR021866">
    <property type="entry name" value="SpoIIAA-like"/>
</dbReference>
<reference evidence="2 3" key="1">
    <citation type="submission" date="2022-04" db="EMBL/GenBank/DDBJ databases">
        <title>Paracoccus sp. YLB-12 draft genome sequence.</title>
        <authorList>
            <person name="Yu L."/>
        </authorList>
    </citation>
    <scope>NUCLEOTIDE SEQUENCE [LARGE SCALE GENOMIC DNA]</scope>
    <source>
        <strain evidence="2 3">YLB-12</strain>
    </source>
</reference>
<dbReference type="InterPro" id="IPR038396">
    <property type="entry name" value="SpoIIAA-like_sf"/>
</dbReference>
<evidence type="ECO:0000313" key="2">
    <source>
        <dbReference type="EMBL" id="MCT4332927.1"/>
    </source>
</evidence>
<keyword evidence="3" id="KW-1185">Reference proteome</keyword>